<feature type="non-terminal residue" evidence="1">
    <location>
        <position position="1"/>
    </location>
</feature>
<keyword evidence="2" id="KW-1185">Reference proteome</keyword>
<organism evidence="1 2">
    <name type="scientific">Allacma fusca</name>
    <dbReference type="NCBI Taxonomy" id="39272"/>
    <lineage>
        <taxon>Eukaryota</taxon>
        <taxon>Metazoa</taxon>
        <taxon>Ecdysozoa</taxon>
        <taxon>Arthropoda</taxon>
        <taxon>Hexapoda</taxon>
        <taxon>Collembola</taxon>
        <taxon>Symphypleona</taxon>
        <taxon>Sminthuridae</taxon>
        <taxon>Allacma</taxon>
    </lineage>
</organism>
<dbReference type="AlphaFoldDB" id="A0A8J2JW16"/>
<comment type="caution">
    <text evidence="1">The sequence shown here is derived from an EMBL/GenBank/DDBJ whole genome shotgun (WGS) entry which is preliminary data.</text>
</comment>
<dbReference type="EMBL" id="CAJVCH010134784">
    <property type="protein sequence ID" value="CAG7726389.1"/>
    <property type="molecule type" value="Genomic_DNA"/>
</dbReference>
<name>A0A8J2JW16_9HEXA</name>
<evidence type="ECO:0000313" key="1">
    <source>
        <dbReference type="EMBL" id="CAG7726389.1"/>
    </source>
</evidence>
<accession>A0A8J2JW16</accession>
<sequence>TAKDVLDGAADTLLIGNYVKTEELYRRALQIHKEMKKESIADGFQTKHKLARVLEKLGQYSEAV</sequence>
<dbReference type="Proteomes" id="UP000708208">
    <property type="component" value="Unassembled WGS sequence"/>
</dbReference>
<feature type="non-terminal residue" evidence="1">
    <location>
        <position position="64"/>
    </location>
</feature>
<dbReference type="OrthoDB" id="1667894at2759"/>
<evidence type="ECO:0000313" key="2">
    <source>
        <dbReference type="Proteomes" id="UP000708208"/>
    </source>
</evidence>
<proteinExistence type="predicted"/>
<gene>
    <name evidence="1" type="ORF">AFUS01_LOCUS15304</name>
</gene>
<protein>
    <submittedName>
        <fullName evidence="1">Uncharacterized protein</fullName>
    </submittedName>
</protein>
<reference evidence="1" key="1">
    <citation type="submission" date="2021-06" db="EMBL/GenBank/DDBJ databases">
        <authorList>
            <person name="Hodson N. C."/>
            <person name="Mongue J. A."/>
            <person name="Jaron S. K."/>
        </authorList>
    </citation>
    <scope>NUCLEOTIDE SEQUENCE</scope>
</reference>